<dbReference type="InterPro" id="IPR033753">
    <property type="entry name" value="GCV_H/Fam206"/>
</dbReference>
<dbReference type="Gene3D" id="2.40.50.100">
    <property type="match status" value="1"/>
</dbReference>
<evidence type="ECO:0000313" key="7">
    <source>
        <dbReference type="Proteomes" id="UP000030002"/>
    </source>
</evidence>
<dbReference type="PANTHER" id="PTHR11715">
    <property type="entry name" value="GLYCINE CLEAVAGE SYSTEM H PROTEIN"/>
    <property type="match status" value="1"/>
</dbReference>
<protein>
    <recommendedName>
        <fullName evidence="3">Glycine cleavage system H protein</fullName>
    </recommendedName>
</protein>
<dbReference type="AlphaFoldDB" id="A0A0A0JCI1"/>
<evidence type="ECO:0000256" key="2">
    <source>
        <dbReference type="ARBA" id="ARBA00022823"/>
    </source>
</evidence>
<proteinExistence type="inferred from homology"/>
<dbReference type="InterPro" id="IPR003016">
    <property type="entry name" value="2-oxoA_DH_lipoyl-BS"/>
</dbReference>
<dbReference type="PANTHER" id="PTHR11715:SF3">
    <property type="entry name" value="GLYCINE CLEAVAGE SYSTEM H PROTEIN-RELATED"/>
    <property type="match status" value="1"/>
</dbReference>
<evidence type="ECO:0000313" key="6">
    <source>
        <dbReference type="EMBL" id="KGN33356.1"/>
    </source>
</evidence>
<dbReference type="InterPro" id="IPR011053">
    <property type="entry name" value="Single_hybrid_motif"/>
</dbReference>
<comment type="caution">
    <text evidence="6">The sequence shown here is derived from an EMBL/GenBank/DDBJ whole genome shotgun (WGS) entry which is preliminary data.</text>
</comment>
<comment type="function">
    <text evidence="3">The glycine cleavage system catalyzes the degradation of glycine. The H protein shuttles the methylamine group of glycine from the P protein to the T protein.</text>
</comment>
<feature type="modified residue" description="N6-lipoyllysine" evidence="3 4">
    <location>
        <position position="67"/>
    </location>
</feature>
<dbReference type="InterPro" id="IPR017453">
    <property type="entry name" value="GCV_H_sub"/>
</dbReference>
<feature type="domain" description="Lipoyl-binding" evidence="5">
    <location>
        <begin position="26"/>
        <end position="108"/>
    </location>
</feature>
<dbReference type="RefSeq" id="WP_035914307.1">
    <property type="nucleotide sequence ID" value="NZ_AVPJ01000004.1"/>
</dbReference>
<dbReference type="GO" id="GO:0005829">
    <property type="term" value="C:cytosol"/>
    <property type="evidence" value="ECO:0007669"/>
    <property type="project" value="TreeGrafter"/>
</dbReference>
<sequence length="129" mass="13619">MSDLEYPSDLRYTAEHEWVRSGDGGTVRIGITSFAQDALGDVVYVSLPGVGDTVAVGDACGEVESTKSVSDLYAPLAGEVTAVNEALDASPELVNSDPYGEGWMYELRPSDAAAVDALLDVEAYQQQLG</sequence>
<dbReference type="NCBIfam" id="NF002270">
    <property type="entry name" value="PRK01202.1"/>
    <property type="match status" value="1"/>
</dbReference>
<evidence type="ECO:0000256" key="1">
    <source>
        <dbReference type="ARBA" id="ARBA00009249"/>
    </source>
</evidence>
<dbReference type="STRING" id="1385520.N802_15080"/>
<evidence type="ECO:0000256" key="3">
    <source>
        <dbReference type="HAMAP-Rule" id="MF_00272"/>
    </source>
</evidence>
<evidence type="ECO:0000259" key="5">
    <source>
        <dbReference type="PROSITE" id="PS50968"/>
    </source>
</evidence>
<reference evidence="6 7" key="1">
    <citation type="submission" date="2013-08" db="EMBL/GenBank/DDBJ databases">
        <title>The genome sequence of Knoellia sinensis.</title>
        <authorList>
            <person name="Zhu W."/>
            <person name="Wang G."/>
        </authorList>
    </citation>
    <scope>NUCLEOTIDE SEQUENCE [LARGE SCALE GENOMIC DNA]</scope>
    <source>
        <strain evidence="6 7">KCTC 19936</strain>
    </source>
</reference>
<dbReference type="NCBIfam" id="TIGR00527">
    <property type="entry name" value="gcvH"/>
    <property type="match status" value="1"/>
</dbReference>
<comment type="cofactor">
    <cofactor evidence="3">
        <name>(R)-lipoate</name>
        <dbReference type="ChEBI" id="CHEBI:83088"/>
    </cofactor>
    <text evidence="3">Binds 1 lipoyl cofactor covalently.</text>
</comment>
<dbReference type="Pfam" id="PF01597">
    <property type="entry name" value="GCV_H"/>
    <property type="match status" value="1"/>
</dbReference>
<dbReference type="PROSITE" id="PS00189">
    <property type="entry name" value="LIPOYL"/>
    <property type="match status" value="1"/>
</dbReference>
<dbReference type="OrthoDB" id="9796712at2"/>
<dbReference type="CDD" id="cd06848">
    <property type="entry name" value="GCS_H"/>
    <property type="match status" value="1"/>
</dbReference>
<dbReference type="InterPro" id="IPR002930">
    <property type="entry name" value="GCV_H"/>
</dbReference>
<keyword evidence="2 3" id="KW-0450">Lipoyl</keyword>
<comment type="subunit">
    <text evidence="3">The glycine cleavage system is composed of four proteins: P, T, L and H.</text>
</comment>
<dbReference type="eggNOG" id="COG0509">
    <property type="taxonomic scope" value="Bacteria"/>
</dbReference>
<accession>A0A0A0JCI1</accession>
<comment type="similarity">
    <text evidence="1 3">Belongs to the GcvH family.</text>
</comment>
<dbReference type="PROSITE" id="PS50968">
    <property type="entry name" value="BIOTINYL_LIPOYL"/>
    <property type="match status" value="1"/>
</dbReference>
<dbReference type="GO" id="GO:0019464">
    <property type="term" value="P:glycine decarboxylation via glycine cleavage system"/>
    <property type="evidence" value="ECO:0007669"/>
    <property type="project" value="UniProtKB-UniRule"/>
</dbReference>
<gene>
    <name evidence="3" type="primary">gcvH</name>
    <name evidence="6" type="ORF">N802_15080</name>
</gene>
<dbReference type="EMBL" id="AVPJ01000004">
    <property type="protein sequence ID" value="KGN33356.1"/>
    <property type="molecule type" value="Genomic_DNA"/>
</dbReference>
<dbReference type="HAMAP" id="MF_00272">
    <property type="entry name" value="GcvH"/>
    <property type="match status" value="1"/>
</dbReference>
<dbReference type="GO" id="GO:0005960">
    <property type="term" value="C:glycine cleavage complex"/>
    <property type="evidence" value="ECO:0007669"/>
    <property type="project" value="InterPro"/>
</dbReference>
<dbReference type="SUPFAM" id="SSF51230">
    <property type="entry name" value="Single hybrid motif"/>
    <property type="match status" value="1"/>
</dbReference>
<keyword evidence="7" id="KW-1185">Reference proteome</keyword>
<dbReference type="Proteomes" id="UP000030002">
    <property type="component" value="Unassembled WGS sequence"/>
</dbReference>
<name>A0A0A0JCI1_9MICO</name>
<dbReference type="InterPro" id="IPR000089">
    <property type="entry name" value="Biotin_lipoyl"/>
</dbReference>
<dbReference type="GO" id="GO:0009249">
    <property type="term" value="P:protein lipoylation"/>
    <property type="evidence" value="ECO:0007669"/>
    <property type="project" value="TreeGrafter"/>
</dbReference>
<organism evidence="6 7">
    <name type="scientific">Knoellia sinensis KCTC 19936</name>
    <dbReference type="NCBI Taxonomy" id="1385520"/>
    <lineage>
        <taxon>Bacteria</taxon>
        <taxon>Bacillati</taxon>
        <taxon>Actinomycetota</taxon>
        <taxon>Actinomycetes</taxon>
        <taxon>Micrococcales</taxon>
        <taxon>Intrasporangiaceae</taxon>
        <taxon>Knoellia</taxon>
    </lineage>
</organism>
<evidence type="ECO:0000256" key="4">
    <source>
        <dbReference type="PIRSR" id="PIRSR617453-50"/>
    </source>
</evidence>